<reference evidence="2 3" key="1">
    <citation type="journal article" date="2008" name="Virus Genes">
        <title>Genomic sequence analysis of a granulovirus isolated from the Old World bollworm, Helicoverpa armigera.</title>
        <authorList>
            <person name="Harrison R.L."/>
            <person name="Popham H.J."/>
        </authorList>
    </citation>
    <scope>NUCLEOTIDE SEQUENCE [LARGE SCALE GENOMIC DNA]</scope>
</reference>
<keyword evidence="3" id="KW-1185">Reference proteome</keyword>
<evidence type="ECO:0000313" key="2">
    <source>
        <dbReference type="EMBL" id="ABY47859.1"/>
    </source>
</evidence>
<keyword evidence="1" id="KW-1133">Transmembrane helix</keyword>
<protein>
    <submittedName>
        <fullName evidence="2">Uncharacterized protein</fullName>
    </submittedName>
</protein>
<dbReference type="OrthoDB" id="36696at10239"/>
<dbReference type="Proteomes" id="UP000203266">
    <property type="component" value="Segment"/>
</dbReference>
<evidence type="ECO:0000256" key="1">
    <source>
        <dbReference type="SAM" id="Phobius"/>
    </source>
</evidence>
<dbReference type="KEGG" id="vg:10973852"/>
<dbReference type="EMBL" id="EU255577">
    <property type="protein sequence ID" value="ABY47859.1"/>
    <property type="molecule type" value="Genomic_DNA"/>
</dbReference>
<keyword evidence="1" id="KW-0472">Membrane</keyword>
<accession>A9YN10</accession>
<dbReference type="RefSeq" id="YP_001649150.1">
    <property type="nucleotide sequence ID" value="NC_010240.1"/>
</dbReference>
<feature type="transmembrane region" description="Helical" evidence="1">
    <location>
        <begin position="36"/>
        <end position="58"/>
    </location>
</feature>
<keyword evidence="1" id="KW-0812">Transmembrane</keyword>
<dbReference type="GeneID" id="10973852"/>
<sequence>MKKSIVFFILLSCFIHYTQQCNNDKLTTEDYMFISFILQCLACVLQAVEVLLVVGIALHKIKN</sequence>
<evidence type="ECO:0000313" key="3">
    <source>
        <dbReference type="Proteomes" id="UP000203266"/>
    </source>
</evidence>
<name>A9YN10_9BBAC</name>
<organism evidence="2 3">
    <name type="scientific">Helicoverpa armigera granulovirus</name>
    <dbReference type="NCBI Taxonomy" id="489830"/>
    <lineage>
        <taxon>Viruses</taxon>
        <taxon>Viruses incertae sedis</taxon>
        <taxon>Naldaviricetes</taxon>
        <taxon>Lefavirales</taxon>
        <taxon>Baculoviridae</taxon>
        <taxon>Betabaculovirus</taxon>
        <taxon>Betabaculovirus helarmigerae</taxon>
    </lineage>
</organism>
<proteinExistence type="predicted"/>